<dbReference type="STRING" id="989403.SAMN05421798_101901"/>
<dbReference type="SUPFAM" id="SSF161098">
    <property type="entry name" value="MetI-like"/>
    <property type="match status" value="1"/>
</dbReference>
<comment type="subcellular location">
    <subcellularLocation>
        <location evidence="1 7">Cell membrane</location>
        <topology evidence="1 7">Multi-pass membrane protein</topology>
    </subcellularLocation>
</comment>
<dbReference type="PROSITE" id="PS50928">
    <property type="entry name" value="ABC_TM1"/>
    <property type="match status" value="1"/>
</dbReference>
<dbReference type="PANTHER" id="PTHR43005:SF1">
    <property type="entry name" value="SPERMIDINE_PUTRESCINE TRANSPORT SYSTEM PERMEASE PROTEIN"/>
    <property type="match status" value="1"/>
</dbReference>
<keyword evidence="11" id="KW-1185">Reference proteome</keyword>
<evidence type="ECO:0000256" key="2">
    <source>
        <dbReference type="ARBA" id="ARBA00022448"/>
    </source>
</evidence>
<dbReference type="GO" id="GO:0055085">
    <property type="term" value="P:transmembrane transport"/>
    <property type="evidence" value="ECO:0007669"/>
    <property type="project" value="InterPro"/>
</dbReference>
<name>A0A161X8H0_9HYPH</name>
<evidence type="ECO:0000256" key="3">
    <source>
        <dbReference type="ARBA" id="ARBA00022475"/>
    </source>
</evidence>
<keyword evidence="5 7" id="KW-1133">Transmembrane helix</keyword>
<organism evidence="10 11">
    <name type="scientific">Pseudovibrio axinellae</name>
    <dbReference type="NCBI Taxonomy" id="989403"/>
    <lineage>
        <taxon>Bacteria</taxon>
        <taxon>Pseudomonadati</taxon>
        <taxon>Pseudomonadota</taxon>
        <taxon>Alphaproteobacteria</taxon>
        <taxon>Hyphomicrobiales</taxon>
        <taxon>Stappiaceae</taxon>
        <taxon>Pseudovibrio</taxon>
    </lineage>
</organism>
<dbReference type="InterPro" id="IPR035906">
    <property type="entry name" value="MetI-like_sf"/>
</dbReference>
<dbReference type="SUPFAM" id="SSF160964">
    <property type="entry name" value="MalF N-terminal region-like"/>
    <property type="match status" value="1"/>
</dbReference>
<evidence type="ECO:0000256" key="7">
    <source>
        <dbReference type="RuleBase" id="RU363032"/>
    </source>
</evidence>
<comment type="similarity">
    <text evidence="7">Belongs to the binding-protein-dependent transport system permease family.</text>
</comment>
<evidence type="ECO:0000256" key="5">
    <source>
        <dbReference type="ARBA" id="ARBA00022989"/>
    </source>
</evidence>
<reference evidence="10 11" key="1">
    <citation type="journal article" date="2016" name="Front. Microbiol.">
        <title>Comparative Genomic Analysis Reveals a Diverse Repertoire of Genes Involved in Prokaryote-Eukaryote Interactions within the Pseudovibrio Genus.</title>
        <authorList>
            <person name="Romano S."/>
            <person name="Fernandez-Guerra A."/>
            <person name="Reen F.J."/>
            <person name="Glockner F.O."/>
            <person name="Crowley S.P."/>
            <person name="O'Sullivan O."/>
            <person name="Cotter P.D."/>
            <person name="Adams C."/>
            <person name="Dobson A.D."/>
            <person name="O'Gara F."/>
        </authorList>
    </citation>
    <scope>NUCLEOTIDE SEQUENCE [LARGE SCALE GENOMIC DNA]</scope>
    <source>
        <strain evidence="10 11">Ad2</strain>
    </source>
</reference>
<dbReference type="OrthoDB" id="9805108at2"/>
<feature type="transmembrane region" description="Helical" evidence="7">
    <location>
        <begin position="97"/>
        <end position="118"/>
    </location>
</feature>
<dbReference type="Gene3D" id="1.10.3720.10">
    <property type="entry name" value="MetI-like"/>
    <property type="match status" value="1"/>
</dbReference>
<feature type="transmembrane region" description="Helical" evidence="7">
    <location>
        <begin position="289"/>
        <end position="310"/>
    </location>
</feature>
<gene>
    <name evidence="10" type="primary">ycjO_2</name>
    <name evidence="10" type="ORF">PsAD2_04356</name>
</gene>
<dbReference type="CDD" id="cd06261">
    <property type="entry name" value="TM_PBP2"/>
    <property type="match status" value="1"/>
</dbReference>
<dbReference type="InterPro" id="IPR000515">
    <property type="entry name" value="MetI-like"/>
</dbReference>
<feature type="transmembrane region" description="Helical" evidence="7">
    <location>
        <begin position="181"/>
        <end position="203"/>
    </location>
</feature>
<dbReference type="PANTHER" id="PTHR43005">
    <property type="entry name" value="BLR7065 PROTEIN"/>
    <property type="match status" value="1"/>
</dbReference>
<evidence type="ECO:0000256" key="1">
    <source>
        <dbReference type="ARBA" id="ARBA00004651"/>
    </source>
</evidence>
<comment type="caution">
    <text evidence="10">The sequence shown here is derived from an EMBL/GenBank/DDBJ whole genome shotgun (WGS) entry which is preliminary data.</text>
</comment>
<feature type="transmembrane region" description="Helical" evidence="7">
    <location>
        <begin position="235"/>
        <end position="260"/>
    </location>
</feature>
<evidence type="ECO:0000313" key="11">
    <source>
        <dbReference type="Proteomes" id="UP000076577"/>
    </source>
</evidence>
<feature type="transmembrane region" description="Helical" evidence="7">
    <location>
        <begin position="130"/>
        <end position="151"/>
    </location>
</feature>
<dbReference type="PATRIC" id="fig|989403.3.peg.4774"/>
<evidence type="ECO:0000313" key="10">
    <source>
        <dbReference type="EMBL" id="KZL05431.1"/>
    </source>
</evidence>
<feature type="domain" description="ABC transmembrane type-1" evidence="9">
    <location>
        <begin position="93"/>
        <end position="307"/>
    </location>
</feature>
<evidence type="ECO:0000256" key="6">
    <source>
        <dbReference type="ARBA" id="ARBA00023136"/>
    </source>
</evidence>
<evidence type="ECO:0000256" key="4">
    <source>
        <dbReference type="ARBA" id="ARBA00022692"/>
    </source>
</evidence>
<accession>A0A161X8H0</accession>
<keyword evidence="3" id="KW-1003">Cell membrane</keyword>
<feature type="transmembrane region" description="Helical" evidence="7">
    <location>
        <begin position="35"/>
        <end position="57"/>
    </location>
</feature>
<keyword evidence="4 7" id="KW-0812">Transmembrane</keyword>
<dbReference type="Proteomes" id="UP000076577">
    <property type="component" value="Unassembled WGS sequence"/>
</dbReference>
<protein>
    <submittedName>
        <fullName evidence="10">Inner membrane ABC transporter permease protein YcjO</fullName>
    </submittedName>
</protein>
<dbReference type="EMBL" id="LMCB01000152">
    <property type="protein sequence ID" value="KZL05431.1"/>
    <property type="molecule type" value="Genomic_DNA"/>
</dbReference>
<sequence>MTTASGELLPYEGASGGSTKQKQGMLKGLLRSQAFFAWMLIAPAALYLMMIVAWPLVETIRLSFTNANIGGESYIGTANYEKLLSSRKFSQTVSRTFYWMFLSVSFKIIFGLIGATLLNAAIPGRAIFRMLVMPPWIVPIAIGCFGWLWLYNGHFGIISGMLQYVGILDGPFEFLAYKNSAFYSAVITDVWVGLPMVTIFMLAAMQGVPRDLYEAAYVDGASRWYRFRRITIPQILPVIITMSILSIIWTFNSFEIIWILTEGGPRSATTTLIIDTYKMAIANFKFGQGAARAVIVVSLLSVFSLVYLFALHQIKKRFGAV</sequence>
<dbReference type="GO" id="GO:0005886">
    <property type="term" value="C:plasma membrane"/>
    <property type="evidence" value="ECO:0007669"/>
    <property type="project" value="UniProtKB-SubCell"/>
</dbReference>
<evidence type="ECO:0000256" key="8">
    <source>
        <dbReference type="SAM" id="MobiDB-lite"/>
    </source>
</evidence>
<dbReference type="Pfam" id="PF00528">
    <property type="entry name" value="BPD_transp_1"/>
    <property type="match status" value="1"/>
</dbReference>
<dbReference type="AlphaFoldDB" id="A0A161X8H0"/>
<keyword evidence="2 7" id="KW-0813">Transport</keyword>
<evidence type="ECO:0000259" key="9">
    <source>
        <dbReference type="PROSITE" id="PS50928"/>
    </source>
</evidence>
<keyword evidence="6 7" id="KW-0472">Membrane</keyword>
<proteinExistence type="inferred from homology"/>
<feature type="region of interest" description="Disordered" evidence="8">
    <location>
        <begin position="1"/>
        <end position="20"/>
    </location>
</feature>